<keyword evidence="3" id="KW-1185">Reference proteome</keyword>
<feature type="transmembrane region" description="Helical" evidence="1">
    <location>
        <begin position="437"/>
        <end position="457"/>
    </location>
</feature>
<keyword evidence="1" id="KW-0472">Membrane</keyword>
<proteinExistence type="predicted"/>
<dbReference type="Pfam" id="PF14269">
    <property type="entry name" value="Arylsulfotran_2"/>
    <property type="match status" value="1"/>
</dbReference>
<dbReference type="EMBL" id="CP096658">
    <property type="protein sequence ID" value="UPW01866.1"/>
    <property type="molecule type" value="Genomic_DNA"/>
</dbReference>
<dbReference type="KEGG" id="haxz:M0R88_07165"/>
<dbReference type="RefSeq" id="WP_248656253.1">
    <property type="nucleotide sequence ID" value="NZ_CP096658.1"/>
</dbReference>
<evidence type="ECO:0000256" key="1">
    <source>
        <dbReference type="SAM" id="Phobius"/>
    </source>
</evidence>
<dbReference type="InterPro" id="IPR053143">
    <property type="entry name" value="Arylsulfate_ST"/>
</dbReference>
<dbReference type="Proteomes" id="UP000830434">
    <property type="component" value="Chromosome"/>
</dbReference>
<keyword evidence="1" id="KW-0812">Transmembrane</keyword>
<evidence type="ECO:0000313" key="2">
    <source>
        <dbReference type="EMBL" id="UPW01866.1"/>
    </source>
</evidence>
<dbReference type="PANTHER" id="PTHR35340:SF5">
    <property type="entry name" value="ASST-DOMAIN-CONTAINING PROTEIN"/>
    <property type="match status" value="1"/>
</dbReference>
<gene>
    <name evidence="2" type="ORF">M0R88_07165</name>
</gene>
<accession>A0A8U0IMM9</accession>
<dbReference type="Gene3D" id="2.120.10.30">
    <property type="entry name" value="TolB, C-terminal domain"/>
    <property type="match status" value="1"/>
</dbReference>
<organism evidence="2 3">
    <name type="scientific">Halorussus gelatinilyticus</name>
    <dbReference type="NCBI Taxonomy" id="2937524"/>
    <lineage>
        <taxon>Archaea</taxon>
        <taxon>Methanobacteriati</taxon>
        <taxon>Methanobacteriota</taxon>
        <taxon>Stenosarchaea group</taxon>
        <taxon>Halobacteria</taxon>
        <taxon>Halobacteriales</taxon>
        <taxon>Haladaptataceae</taxon>
        <taxon>Halorussus</taxon>
    </lineage>
</organism>
<name>A0A8U0IMM9_9EURY</name>
<dbReference type="PANTHER" id="PTHR35340">
    <property type="entry name" value="PQQ ENZYME REPEAT PROTEIN-RELATED"/>
    <property type="match status" value="1"/>
</dbReference>
<dbReference type="AlphaFoldDB" id="A0A8U0IMM9"/>
<sequence length="478" mass="53015">MNLPSLPDSLGDVSRRWVVRGVAALLVVSLVAPAAISGATHVATTENPTNLRASVDDPANGTTVISIQGFHFKGMANEDKPARLLAVGPRGNVKWVHNGSGFDARWFYDVDPLDDRNLLVTATTPNATLVYEFDPKTQERVWTERLPIHDTHDVDLINGDQLLVANMRAPDRNDRIFVHNMTTDETVWEWKFEEHGYEASGGGGKADWTHVNDVDKIGEGEYLVSPRNFDQVIVVNRSTDSVTMRLGSDDNHSTLYEQHNPQFLESENGTPTMLVADSENDRIVEYAKTDANAPVGSGWTKTWSIGTRGLNWPRDADRLPNGNTLVVDTMHHRVFEVTPTGTVVWEFHAPWAPYDAERITYDDEAGGPTMRDLGKSGSYDLSGSGLKVSGGGTKTVSFWLVETFHGTPVAAQAKELARTWAHVTPWIRPVWMTSWEFLAAILAGGVLLAWGLGEAVYQRRRIRRGVSRLANRVRRPVE</sequence>
<keyword evidence="1" id="KW-1133">Transmembrane helix</keyword>
<protein>
    <submittedName>
        <fullName evidence="2">Aryl-sulfate sulfotransferase</fullName>
    </submittedName>
</protein>
<dbReference type="SUPFAM" id="SSF101898">
    <property type="entry name" value="NHL repeat"/>
    <property type="match status" value="1"/>
</dbReference>
<dbReference type="GeneID" id="72189622"/>
<evidence type="ECO:0000313" key="3">
    <source>
        <dbReference type="Proteomes" id="UP000830434"/>
    </source>
</evidence>
<reference evidence="2" key="1">
    <citation type="submission" date="2022-04" db="EMBL/GenBank/DDBJ databases">
        <title>Diverse halophilic archaea isolated from saline environments.</title>
        <authorList>
            <person name="Cui H.-L."/>
        </authorList>
    </citation>
    <scope>NUCLEOTIDE SEQUENCE</scope>
    <source>
        <strain evidence="2">XZYJT40</strain>
    </source>
</reference>
<dbReference type="InterPro" id="IPR011042">
    <property type="entry name" value="6-blade_b-propeller_TolB-like"/>
</dbReference>
<dbReference type="InterPro" id="IPR039535">
    <property type="entry name" value="ASST-like"/>
</dbReference>